<organism evidence="1 2">
    <name type="scientific">Solanum tuberosum</name>
    <name type="common">Potato</name>
    <dbReference type="NCBI Taxonomy" id="4113"/>
    <lineage>
        <taxon>Eukaryota</taxon>
        <taxon>Viridiplantae</taxon>
        <taxon>Streptophyta</taxon>
        <taxon>Embryophyta</taxon>
        <taxon>Tracheophyta</taxon>
        <taxon>Spermatophyta</taxon>
        <taxon>Magnoliopsida</taxon>
        <taxon>eudicotyledons</taxon>
        <taxon>Gunneridae</taxon>
        <taxon>Pentapetalae</taxon>
        <taxon>asterids</taxon>
        <taxon>lamiids</taxon>
        <taxon>Solanales</taxon>
        <taxon>Solanaceae</taxon>
        <taxon>Solanoideae</taxon>
        <taxon>Solaneae</taxon>
        <taxon>Solanum</taxon>
    </lineage>
</organism>
<comment type="caution">
    <text evidence="1">The sequence shown here is derived from an EMBL/GenBank/DDBJ whole genome shotgun (WGS) entry which is preliminary data.</text>
</comment>
<evidence type="ECO:0000313" key="1">
    <source>
        <dbReference type="EMBL" id="KAH0754206.1"/>
    </source>
</evidence>
<name>A0ABQ7USU7_SOLTU</name>
<accession>A0ABQ7USU7</accession>
<evidence type="ECO:0000313" key="2">
    <source>
        <dbReference type="Proteomes" id="UP000826656"/>
    </source>
</evidence>
<sequence>MEKRELEMVLLLLNGCFRWLVAVFRRWLVCCFDGKSEKLEKGSSLSVVFVCWRKWKKTNGVLVVDSSDFGGTPVSLSPK</sequence>
<reference evidence="1 2" key="1">
    <citation type="journal article" date="2021" name="bioRxiv">
        <title>Chromosome-scale and haplotype-resolved genome assembly of a tetraploid potato cultivar.</title>
        <authorList>
            <person name="Sun H."/>
            <person name="Jiao W.-B."/>
            <person name="Krause K."/>
            <person name="Campoy J.A."/>
            <person name="Goel M."/>
            <person name="Folz-Donahue K."/>
            <person name="Kukat C."/>
            <person name="Huettel B."/>
            <person name="Schneeberger K."/>
        </authorList>
    </citation>
    <scope>NUCLEOTIDE SEQUENCE [LARGE SCALE GENOMIC DNA]</scope>
    <source>
        <strain evidence="1">SolTubOtavaFocal</strain>
        <tissue evidence="1">Leaves</tissue>
    </source>
</reference>
<keyword evidence="2" id="KW-1185">Reference proteome</keyword>
<dbReference type="EMBL" id="JAIVGD010000018">
    <property type="protein sequence ID" value="KAH0754206.1"/>
    <property type="molecule type" value="Genomic_DNA"/>
</dbReference>
<proteinExistence type="predicted"/>
<dbReference type="Proteomes" id="UP000826656">
    <property type="component" value="Unassembled WGS sequence"/>
</dbReference>
<gene>
    <name evidence="1" type="ORF">KY290_024476</name>
</gene>
<protein>
    <submittedName>
        <fullName evidence="1">Uncharacterized protein</fullName>
    </submittedName>
</protein>